<proteinExistence type="predicted"/>
<evidence type="ECO:0008006" key="5">
    <source>
        <dbReference type="Google" id="ProtNLM"/>
    </source>
</evidence>
<gene>
    <name evidence="3" type="ORF">PSYICH_LOCUS9698</name>
</gene>
<sequence>MSSTATVSLLSAVFTFLVILTVVSTAPYSDYEDNIHDLVEILMQKQNMNEPLGIHQVERRRGPQLRLRFGKRTDEFDPFGINDNGNDRPPSLRLRFGKRTEEGTNERPASLRLRFGKRFDDVSMPVSGYSPTEGEN</sequence>
<reference evidence="3" key="1">
    <citation type="submission" date="2022-01" db="EMBL/GenBank/DDBJ databases">
        <authorList>
            <person name="King R."/>
        </authorList>
    </citation>
    <scope>NUCLEOTIDE SEQUENCE</scope>
</reference>
<evidence type="ECO:0000256" key="2">
    <source>
        <dbReference type="SAM" id="SignalP"/>
    </source>
</evidence>
<dbReference type="EMBL" id="OV651815">
    <property type="protein sequence ID" value="CAH1107837.1"/>
    <property type="molecule type" value="Genomic_DNA"/>
</dbReference>
<name>A0A9P0D052_9CUCU</name>
<keyword evidence="2" id="KW-0732">Signal</keyword>
<dbReference type="AlphaFoldDB" id="A0A9P0D052"/>
<dbReference type="Proteomes" id="UP001153636">
    <property type="component" value="Chromosome 3"/>
</dbReference>
<evidence type="ECO:0000256" key="1">
    <source>
        <dbReference type="SAM" id="MobiDB-lite"/>
    </source>
</evidence>
<protein>
    <recommendedName>
        <fullName evidence="5">Short neuropeptide F</fullName>
    </recommendedName>
</protein>
<dbReference type="OrthoDB" id="6364308at2759"/>
<evidence type="ECO:0000313" key="4">
    <source>
        <dbReference type="Proteomes" id="UP001153636"/>
    </source>
</evidence>
<feature type="signal peptide" evidence="2">
    <location>
        <begin position="1"/>
        <end position="25"/>
    </location>
</feature>
<organism evidence="3 4">
    <name type="scientific">Psylliodes chrysocephalus</name>
    <dbReference type="NCBI Taxonomy" id="3402493"/>
    <lineage>
        <taxon>Eukaryota</taxon>
        <taxon>Metazoa</taxon>
        <taxon>Ecdysozoa</taxon>
        <taxon>Arthropoda</taxon>
        <taxon>Hexapoda</taxon>
        <taxon>Insecta</taxon>
        <taxon>Pterygota</taxon>
        <taxon>Neoptera</taxon>
        <taxon>Endopterygota</taxon>
        <taxon>Coleoptera</taxon>
        <taxon>Polyphaga</taxon>
        <taxon>Cucujiformia</taxon>
        <taxon>Chrysomeloidea</taxon>
        <taxon>Chrysomelidae</taxon>
        <taxon>Galerucinae</taxon>
        <taxon>Alticini</taxon>
        <taxon>Psylliodes</taxon>
    </lineage>
</organism>
<feature type="region of interest" description="Disordered" evidence="1">
    <location>
        <begin position="76"/>
        <end position="108"/>
    </location>
</feature>
<keyword evidence="4" id="KW-1185">Reference proteome</keyword>
<evidence type="ECO:0000313" key="3">
    <source>
        <dbReference type="EMBL" id="CAH1107837.1"/>
    </source>
</evidence>
<feature type="chain" id="PRO_5040331493" description="Short neuropeptide F" evidence="2">
    <location>
        <begin position="26"/>
        <end position="136"/>
    </location>
</feature>
<accession>A0A9P0D052</accession>